<keyword evidence="3" id="KW-1185">Reference proteome</keyword>
<evidence type="ECO:0000259" key="1">
    <source>
        <dbReference type="Pfam" id="PF18029"/>
    </source>
</evidence>
<dbReference type="Pfam" id="PF18029">
    <property type="entry name" value="Glyoxalase_6"/>
    <property type="match status" value="1"/>
</dbReference>
<comment type="caution">
    <text evidence="2">The sequence shown here is derived from an EMBL/GenBank/DDBJ whole genome shotgun (WGS) entry which is preliminary data.</text>
</comment>
<dbReference type="InterPro" id="IPR029068">
    <property type="entry name" value="Glyas_Bleomycin-R_OHBP_Dase"/>
</dbReference>
<dbReference type="SUPFAM" id="SSF54593">
    <property type="entry name" value="Glyoxalase/Bleomycin resistance protein/Dihydroxybiphenyl dioxygenase"/>
    <property type="match status" value="1"/>
</dbReference>
<dbReference type="EMBL" id="RKQZ01000001">
    <property type="protein sequence ID" value="RPF20553.1"/>
    <property type="molecule type" value="Genomic_DNA"/>
</dbReference>
<dbReference type="OrthoDB" id="5524593at2"/>
<evidence type="ECO:0000313" key="2">
    <source>
        <dbReference type="EMBL" id="RPF20553.1"/>
    </source>
</evidence>
<proteinExistence type="predicted"/>
<dbReference type="CDD" id="cd06587">
    <property type="entry name" value="VOC"/>
    <property type="match status" value="1"/>
</dbReference>
<accession>A0A3N4YIG1</accession>
<dbReference type="RefSeq" id="WP_123813705.1">
    <property type="nucleotide sequence ID" value="NZ_RKQZ01000001.1"/>
</dbReference>
<dbReference type="PANTHER" id="PTHR35908:SF1">
    <property type="entry name" value="CONSERVED PROTEIN"/>
    <property type="match status" value="1"/>
</dbReference>
<gene>
    <name evidence="2" type="ORF">EDD34_1150</name>
</gene>
<feature type="domain" description="Glyoxalase-like" evidence="1">
    <location>
        <begin position="7"/>
        <end position="123"/>
    </location>
</feature>
<dbReference type="Proteomes" id="UP000280501">
    <property type="component" value="Unassembled WGS sequence"/>
</dbReference>
<dbReference type="PANTHER" id="PTHR35908">
    <property type="entry name" value="HYPOTHETICAL FUSION PROTEIN"/>
    <property type="match status" value="1"/>
</dbReference>
<dbReference type="AlphaFoldDB" id="A0A3N4YIG1"/>
<name>A0A3N4YIG1_9MICO</name>
<evidence type="ECO:0000313" key="3">
    <source>
        <dbReference type="Proteomes" id="UP000280501"/>
    </source>
</evidence>
<dbReference type="InterPro" id="IPR041581">
    <property type="entry name" value="Glyoxalase_6"/>
</dbReference>
<organism evidence="2 3">
    <name type="scientific">Myceligenerans xiligouense</name>
    <dbReference type="NCBI Taxonomy" id="253184"/>
    <lineage>
        <taxon>Bacteria</taxon>
        <taxon>Bacillati</taxon>
        <taxon>Actinomycetota</taxon>
        <taxon>Actinomycetes</taxon>
        <taxon>Micrococcales</taxon>
        <taxon>Promicromonosporaceae</taxon>
        <taxon>Myceligenerans</taxon>
    </lineage>
</organism>
<dbReference type="Gene3D" id="3.10.180.10">
    <property type="entry name" value="2,3-Dihydroxybiphenyl 1,2-Dioxygenase, domain 1"/>
    <property type="match status" value="1"/>
</dbReference>
<protein>
    <recommendedName>
        <fullName evidence="1">Glyoxalase-like domain-containing protein</fullName>
    </recommendedName>
</protein>
<reference evidence="2 3" key="1">
    <citation type="submission" date="2018-11" db="EMBL/GenBank/DDBJ databases">
        <title>Sequencing the genomes of 1000 actinobacteria strains.</title>
        <authorList>
            <person name="Klenk H.-P."/>
        </authorList>
    </citation>
    <scope>NUCLEOTIDE SEQUENCE [LARGE SCALE GENOMIC DNA]</scope>
    <source>
        <strain evidence="2 3">DSM 15700</strain>
    </source>
</reference>
<sequence length="130" mass="14647">MVAFISHVAVDCHDPHTLSEWWKDVLGYVEDPDDPNEPDHEECYIEDPKGKGVPVVFIKVPEGKTVKNRLHFDLRPKAGERNAEYQRLLRLGATKVEDHRGIDGPGTGWIVMADPEGNEFCILRSEAELG</sequence>